<evidence type="ECO:0000259" key="2">
    <source>
        <dbReference type="Pfam" id="PF24808"/>
    </source>
</evidence>
<keyword evidence="1" id="KW-0732">Signal</keyword>
<evidence type="ECO:0000313" key="4">
    <source>
        <dbReference type="Proteomes" id="UP000789901"/>
    </source>
</evidence>
<evidence type="ECO:0000256" key="1">
    <source>
        <dbReference type="SAM" id="SignalP"/>
    </source>
</evidence>
<evidence type="ECO:0000313" key="3">
    <source>
        <dbReference type="EMBL" id="CAG8715814.1"/>
    </source>
</evidence>
<sequence length="202" mass="21243">MKFLNLFAYTVLIAFISSHSAEAQSAAAAPSPTSAANTASSTDLPTFNYSLTQETPANREQLCASNKAYCSTNCGDANNFCNNETMGWGCGCSNKVPDFQGYQWPINYADCVNRGQACKAVCQSDATPADKKIPCNQACSAAYSDKCGSPSQPACYYNTSDINTPPTYTAPLDNSKNSTSGAFSISSAISALTIVAAGMMML</sequence>
<protein>
    <submittedName>
        <fullName evidence="3">9917_t:CDS:1</fullName>
    </submittedName>
</protein>
<accession>A0ABN7V122</accession>
<reference evidence="3 4" key="1">
    <citation type="submission" date="2021-06" db="EMBL/GenBank/DDBJ databases">
        <authorList>
            <person name="Kallberg Y."/>
            <person name="Tangrot J."/>
            <person name="Rosling A."/>
        </authorList>
    </citation>
    <scope>NUCLEOTIDE SEQUENCE [LARGE SCALE GENOMIC DNA]</scope>
    <source>
        <strain evidence="3 4">120-4 pot B 10/14</strain>
    </source>
</reference>
<dbReference type="InterPro" id="IPR056124">
    <property type="entry name" value="DUF7707"/>
</dbReference>
<feature type="domain" description="DUF7707" evidence="2">
    <location>
        <begin position="56"/>
        <end position="149"/>
    </location>
</feature>
<dbReference type="Proteomes" id="UP000789901">
    <property type="component" value="Unassembled WGS sequence"/>
</dbReference>
<organism evidence="3 4">
    <name type="scientific">Gigaspora margarita</name>
    <dbReference type="NCBI Taxonomy" id="4874"/>
    <lineage>
        <taxon>Eukaryota</taxon>
        <taxon>Fungi</taxon>
        <taxon>Fungi incertae sedis</taxon>
        <taxon>Mucoromycota</taxon>
        <taxon>Glomeromycotina</taxon>
        <taxon>Glomeromycetes</taxon>
        <taxon>Diversisporales</taxon>
        <taxon>Gigasporaceae</taxon>
        <taxon>Gigaspora</taxon>
    </lineage>
</organism>
<dbReference type="EMBL" id="CAJVQB010008225">
    <property type="protein sequence ID" value="CAG8715814.1"/>
    <property type="molecule type" value="Genomic_DNA"/>
</dbReference>
<name>A0ABN7V122_GIGMA</name>
<feature type="signal peptide" evidence="1">
    <location>
        <begin position="1"/>
        <end position="23"/>
    </location>
</feature>
<dbReference type="Pfam" id="PF24808">
    <property type="entry name" value="DUF7707"/>
    <property type="match status" value="1"/>
</dbReference>
<proteinExistence type="predicted"/>
<feature type="chain" id="PRO_5046295018" evidence="1">
    <location>
        <begin position="24"/>
        <end position="202"/>
    </location>
</feature>
<comment type="caution">
    <text evidence="3">The sequence shown here is derived from an EMBL/GenBank/DDBJ whole genome shotgun (WGS) entry which is preliminary data.</text>
</comment>
<keyword evidence="4" id="KW-1185">Reference proteome</keyword>
<gene>
    <name evidence="3" type="ORF">GMARGA_LOCUS13106</name>
</gene>